<accession>A0AAV4RYF0</accession>
<comment type="caution">
    <text evidence="1">The sequence shown here is derived from an EMBL/GenBank/DDBJ whole genome shotgun (WGS) entry which is preliminary data.</text>
</comment>
<sequence>MTKTTSEKERLLRDKTRCHPRMIYDRARDFYLVKSPSFPLRLNKSPSNPHHLNLTNVLSSMTITSKRAEKTMAKSLIFPRPYIMGASPGSTKPNYITLLKGMRKEEREENLPIDLSNSLEKMPFSPPTPHGTYSFALSQKFT</sequence>
<gene>
    <name evidence="1" type="ORF">CEXT_630041</name>
</gene>
<organism evidence="1 2">
    <name type="scientific">Caerostris extrusa</name>
    <name type="common">Bark spider</name>
    <name type="synonym">Caerostris bankana</name>
    <dbReference type="NCBI Taxonomy" id="172846"/>
    <lineage>
        <taxon>Eukaryota</taxon>
        <taxon>Metazoa</taxon>
        <taxon>Ecdysozoa</taxon>
        <taxon>Arthropoda</taxon>
        <taxon>Chelicerata</taxon>
        <taxon>Arachnida</taxon>
        <taxon>Araneae</taxon>
        <taxon>Araneomorphae</taxon>
        <taxon>Entelegynae</taxon>
        <taxon>Araneoidea</taxon>
        <taxon>Araneidae</taxon>
        <taxon>Caerostris</taxon>
    </lineage>
</organism>
<keyword evidence="2" id="KW-1185">Reference proteome</keyword>
<dbReference type="AlphaFoldDB" id="A0AAV4RYF0"/>
<dbReference type="EMBL" id="BPLR01008517">
    <property type="protein sequence ID" value="GIY25310.1"/>
    <property type="molecule type" value="Genomic_DNA"/>
</dbReference>
<protein>
    <submittedName>
        <fullName evidence="1">Uncharacterized protein</fullName>
    </submittedName>
</protein>
<evidence type="ECO:0000313" key="1">
    <source>
        <dbReference type="EMBL" id="GIY25310.1"/>
    </source>
</evidence>
<reference evidence="1 2" key="1">
    <citation type="submission" date="2021-06" db="EMBL/GenBank/DDBJ databases">
        <title>Caerostris extrusa draft genome.</title>
        <authorList>
            <person name="Kono N."/>
            <person name="Arakawa K."/>
        </authorList>
    </citation>
    <scope>NUCLEOTIDE SEQUENCE [LARGE SCALE GENOMIC DNA]</scope>
</reference>
<name>A0AAV4RYF0_CAEEX</name>
<proteinExistence type="predicted"/>
<dbReference type="Proteomes" id="UP001054945">
    <property type="component" value="Unassembled WGS sequence"/>
</dbReference>
<evidence type="ECO:0000313" key="2">
    <source>
        <dbReference type="Proteomes" id="UP001054945"/>
    </source>
</evidence>